<accession>A0A2Z6AUX6</accession>
<evidence type="ECO:0000256" key="10">
    <source>
        <dbReference type="ARBA" id="ARBA00022763"/>
    </source>
</evidence>
<protein>
    <recommendedName>
        <fullName evidence="16">DNA polymerase IV</fullName>
        <shortName evidence="16">Pol IV</shortName>
        <ecNumber evidence="16">2.7.7.7</ecNumber>
    </recommendedName>
</protein>
<keyword evidence="19" id="KW-1185">Reference proteome</keyword>
<dbReference type="PROSITE" id="PS50173">
    <property type="entry name" value="UMUC"/>
    <property type="match status" value="1"/>
</dbReference>
<comment type="cofactor">
    <cofactor evidence="16">
        <name>Mg(2+)</name>
        <dbReference type="ChEBI" id="CHEBI:18420"/>
    </cofactor>
    <text evidence="16">Binds 2 magnesium ions per subunit.</text>
</comment>
<keyword evidence="4 16" id="KW-0515">Mutator protein</keyword>
<dbReference type="InterPro" id="IPR036775">
    <property type="entry name" value="DNA_pol_Y-fam_lit_finger_sf"/>
</dbReference>
<comment type="subunit">
    <text evidence="3 16">Monomer.</text>
</comment>
<dbReference type="SUPFAM" id="SSF100879">
    <property type="entry name" value="Lesion bypass DNA polymerase (Y-family), little finger domain"/>
    <property type="match status" value="1"/>
</dbReference>
<keyword evidence="7 16" id="KW-0548">Nucleotidyltransferase</keyword>
<feature type="binding site" evidence="16">
    <location>
        <position position="103"/>
    </location>
    <ligand>
        <name>Mg(2+)</name>
        <dbReference type="ChEBI" id="CHEBI:18420"/>
    </ligand>
</feature>
<organism evidence="18 19">
    <name type="scientific">Desulfovibrio ferrophilus</name>
    <dbReference type="NCBI Taxonomy" id="241368"/>
    <lineage>
        <taxon>Bacteria</taxon>
        <taxon>Pseudomonadati</taxon>
        <taxon>Thermodesulfobacteriota</taxon>
        <taxon>Desulfovibrionia</taxon>
        <taxon>Desulfovibrionales</taxon>
        <taxon>Desulfovibrionaceae</taxon>
        <taxon>Desulfovibrio</taxon>
    </lineage>
</organism>
<dbReference type="NCBIfam" id="NF002751">
    <property type="entry name" value="PRK02794.1"/>
    <property type="match status" value="1"/>
</dbReference>
<sequence>MAQRWIMHVDMDAFFASVEQLDNPELRGRPVMVGGEHRGVVSAASYEARKFGVHSAMPVAQAKRLCPNGVLVRGRMARYKELSSMVMEVIHGFSPVVEQTSVDEAYVDVSGTERLYGSVEEVARALKTGVQEATGLTCSVGVAPVKFLAKIASDQNKPDGITIIRPEEVQGFLETLPVGRIPGVGPKARVTLARWGVTTVGDVLKRSRAFWERRMGERGLVFYDRAQGIDPSGIVAHGAPKSSSAETTLSDDISDKRELSRWLMVQAERVGHDLRRHGLRGRTVTLKLKYSDFKSITRSRTLPTPTDSTDTIYEVGMDLLAAERLERAVRLIGVGISNFGEVASQLSLLGGDTGDDPERRRLDSAIDAIRDKFGGKALSRGKVFGLKDKK</sequence>
<dbReference type="GO" id="GO:0003684">
    <property type="term" value="F:damaged DNA binding"/>
    <property type="evidence" value="ECO:0007669"/>
    <property type="project" value="InterPro"/>
</dbReference>
<evidence type="ECO:0000256" key="11">
    <source>
        <dbReference type="ARBA" id="ARBA00022842"/>
    </source>
</evidence>
<dbReference type="EC" id="2.7.7.7" evidence="16"/>
<keyword evidence="5 16" id="KW-0963">Cytoplasm</keyword>
<dbReference type="HAMAP" id="MF_01113">
    <property type="entry name" value="DNApol_IV"/>
    <property type="match status" value="1"/>
</dbReference>
<dbReference type="Proteomes" id="UP000269883">
    <property type="component" value="Chromosome"/>
</dbReference>
<dbReference type="AlphaFoldDB" id="A0A2Z6AUX6"/>
<dbReference type="Gene3D" id="3.30.1490.100">
    <property type="entry name" value="DNA polymerase, Y-family, little finger domain"/>
    <property type="match status" value="1"/>
</dbReference>
<dbReference type="Gene3D" id="1.10.150.20">
    <property type="entry name" value="5' to 3' exonuclease, C-terminal subdomain"/>
    <property type="match status" value="1"/>
</dbReference>
<dbReference type="InterPro" id="IPR017961">
    <property type="entry name" value="DNA_pol_Y-fam_little_finger"/>
</dbReference>
<evidence type="ECO:0000256" key="9">
    <source>
        <dbReference type="ARBA" id="ARBA00022723"/>
    </source>
</evidence>
<feature type="binding site" evidence="16">
    <location>
        <position position="10"/>
    </location>
    <ligand>
        <name>Mg(2+)</name>
        <dbReference type="ChEBI" id="CHEBI:18420"/>
    </ligand>
</feature>
<feature type="active site" evidence="16">
    <location>
        <position position="104"/>
    </location>
</feature>
<feature type="site" description="Substrate discrimination" evidence="16">
    <location>
        <position position="15"/>
    </location>
</feature>
<dbReference type="Gene3D" id="3.40.1170.60">
    <property type="match status" value="1"/>
</dbReference>
<evidence type="ECO:0000313" key="18">
    <source>
        <dbReference type="EMBL" id="BBD07037.1"/>
    </source>
</evidence>
<dbReference type="InterPro" id="IPR001126">
    <property type="entry name" value="UmuC"/>
</dbReference>
<keyword evidence="6 16" id="KW-0808">Transferase</keyword>
<dbReference type="GO" id="GO:0006281">
    <property type="term" value="P:DNA repair"/>
    <property type="evidence" value="ECO:0007669"/>
    <property type="project" value="UniProtKB-UniRule"/>
</dbReference>
<comment type="catalytic activity">
    <reaction evidence="15 16">
        <text>DNA(n) + a 2'-deoxyribonucleoside 5'-triphosphate = DNA(n+1) + diphosphate</text>
        <dbReference type="Rhea" id="RHEA:22508"/>
        <dbReference type="Rhea" id="RHEA-COMP:17339"/>
        <dbReference type="Rhea" id="RHEA-COMP:17340"/>
        <dbReference type="ChEBI" id="CHEBI:33019"/>
        <dbReference type="ChEBI" id="CHEBI:61560"/>
        <dbReference type="ChEBI" id="CHEBI:173112"/>
        <dbReference type="EC" id="2.7.7.7"/>
    </reaction>
</comment>
<reference evidence="18 19" key="1">
    <citation type="journal article" date="2018" name="Sci. Adv.">
        <title>Multi-heme cytochromes provide a pathway for survival in energy-limited environments.</title>
        <authorList>
            <person name="Deng X."/>
            <person name="Dohmae N."/>
            <person name="Nealson K.H."/>
            <person name="Hashimoto K."/>
            <person name="Okamoto A."/>
        </authorList>
    </citation>
    <scope>NUCLEOTIDE SEQUENCE [LARGE SCALE GENOMIC DNA]</scope>
    <source>
        <strain evidence="18 19">IS5</strain>
    </source>
</reference>
<dbReference type="NCBIfam" id="NF002882">
    <property type="entry name" value="PRK03348.1"/>
    <property type="match status" value="1"/>
</dbReference>
<evidence type="ECO:0000313" key="19">
    <source>
        <dbReference type="Proteomes" id="UP000269883"/>
    </source>
</evidence>
<dbReference type="GO" id="GO:0005829">
    <property type="term" value="C:cytosol"/>
    <property type="evidence" value="ECO:0007669"/>
    <property type="project" value="TreeGrafter"/>
</dbReference>
<dbReference type="RefSeq" id="WP_126375893.1">
    <property type="nucleotide sequence ID" value="NZ_AP017378.1"/>
</dbReference>
<evidence type="ECO:0000256" key="3">
    <source>
        <dbReference type="ARBA" id="ARBA00011245"/>
    </source>
</evidence>
<evidence type="ECO:0000256" key="13">
    <source>
        <dbReference type="ARBA" id="ARBA00023125"/>
    </source>
</evidence>
<dbReference type="Gene3D" id="3.30.70.270">
    <property type="match status" value="1"/>
</dbReference>
<dbReference type="KEGG" id="dfl:DFE_0311"/>
<dbReference type="PANTHER" id="PTHR11076">
    <property type="entry name" value="DNA REPAIR POLYMERASE UMUC / TRANSFERASE FAMILY MEMBER"/>
    <property type="match status" value="1"/>
</dbReference>
<keyword evidence="9 16" id="KW-0479">Metal-binding</keyword>
<evidence type="ECO:0000256" key="5">
    <source>
        <dbReference type="ARBA" id="ARBA00022490"/>
    </source>
</evidence>
<evidence type="ECO:0000256" key="8">
    <source>
        <dbReference type="ARBA" id="ARBA00022705"/>
    </source>
</evidence>
<keyword evidence="14 16" id="KW-0234">DNA repair</keyword>
<dbReference type="InterPro" id="IPR043128">
    <property type="entry name" value="Rev_trsase/Diguanyl_cyclase"/>
</dbReference>
<keyword evidence="11 16" id="KW-0460">Magnesium</keyword>
<dbReference type="NCBIfam" id="NF002677">
    <property type="entry name" value="PRK02406.1"/>
    <property type="match status" value="1"/>
</dbReference>
<dbReference type="GO" id="GO:0042276">
    <property type="term" value="P:error-prone translesion synthesis"/>
    <property type="evidence" value="ECO:0007669"/>
    <property type="project" value="TreeGrafter"/>
</dbReference>
<dbReference type="EMBL" id="AP017378">
    <property type="protein sequence ID" value="BBD07037.1"/>
    <property type="molecule type" value="Genomic_DNA"/>
</dbReference>
<evidence type="ECO:0000259" key="17">
    <source>
        <dbReference type="PROSITE" id="PS50173"/>
    </source>
</evidence>
<evidence type="ECO:0000256" key="6">
    <source>
        <dbReference type="ARBA" id="ARBA00022679"/>
    </source>
</evidence>
<dbReference type="InterPro" id="IPR050116">
    <property type="entry name" value="DNA_polymerase-Y"/>
</dbReference>
<keyword evidence="12 16" id="KW-0239">DNA-directed DNA polymerase</keyword>
<dbReference type="InterPro" id="IPR043502">
    <property type="entry name" value="DNA/RNA_pol_sf"/>
</dbReference>
<dbReference type="SUPFAM" id="SSF56672">
    <property type="entry name" value="DNA/RNA polymerases"/>
    <property type="match status" value="1"/>
</dbReference>
<dbReference type="Pfam" id="PF11799">
    <property type="entry name" value="IMS_C"/>
    <property type="match status" value="1"/>
</dbReference>
<dbReference type="GO" id="GO:0009432">
    <property type="term" value="P:SOS response"/>
    <property type="evidence" value="ECO:0007669"/>
    <property type="project" value="TreeGrafter"/>
</dbReference>
<evidence type="ECO:0000256" key="16">
    <source>
        <dbReference type="HAMAP-Rule" id="MF_01113"/>
    </source>
</evidence>
<evidence type="ECO:0000256" key="7">
    <source>
        <dbReference type="ARBA" id="ARBA00022695"/>
    </source>
</evidence>
<evidence type="ECO:0000256" key="12">
    <source>
        <dbReference type="ARBA" id="ARBA00022932"/>
    </source>
</evidence>
<comment type="function">
    <text evidence="16">Poorly processive, error-prone DNA polymerase involved in untargeted mutagenesis. Copies undamaged DNA at stalled replication forks, which arise in vivo from mismatched or misaligned primer ends. These misaligned primers can be extended by PolIV. Exhibits no 3'-5' exonuclease (proofreading) activity. May be involved in translesional synthesis, in conjunction with the beta clamp from PolIII.</text>
</comment>
<evidence type="ECO:0000256" key="15">
    <source>
        <dbReference type="ARBA" id="ARBA00049244"/>
    </source>
</evidence>
<keyword evidence="8 16" id="KW-0235">DNA replication</keyword>
<comment type="subcellular location">
    <subcellularLocation>
        <location evidence="1 16">Cytoplasm</location>
    </subcellularLocation>
</comment>
<gene>
    <name evidence="16" type="primary">dinB</name>
    <name evidence="18" type="ORF">DFE_0311</name>
</gene>
<feature type="domain" description="UmuC" evidence="17">
    <location>
        <begin position="6"/>
        <end position="185"/>
    </location>
</feature>
<dbReference type="GO" id="GO:0000287">
    <property type="term" value="F:magnesium ion binding"/>
    <property type="evidence" value="ECO:0007669"/>
    <property type="project" value="UniProtKB-UniRule"/>
</dbReference>
<keyword evidence="10 16" id="KW-0227">DNA damage</keyword>
<dbReference type="FunFam" id="3.40.1170.60:FF:000001">
    <property type="entry name" value="DNA polymerase IV"/>
    <property type="match status" value="1"/>
</dbReference>
<evidence type="ECO:0000256" key="14">
    <source>
        <dbReference type="ARBA" id="ARBA00023204"/>
    </source>
</evidence>
<dbReference type="GO" id="GO:0006261">
    <property type="term" value="P:DNA-templated DNA replication"/>
    <property type="evidence" value="ECO:0007669"/>
    <property type="project" value="UniProtKB-UniRule"/>
</dbReference>
<comment type="similarity">
    <text evidence="2 16">Belongs to the DNA polymerase type-Y family.</text>
</comment>
<dbReference type="GO" id="GO:0003887">
    <property type="term" value="F:DNA-directed DNA polymerase activity"/>
    <property type="evidence" value="ECO:0007669"/>
    <property type="project" value="UniProtKB-UniRule"/>
</dbReference>
<proteinExistence type="inferred from homology"/>
<dbReference type="CDD" id="cd03586">
    <property type="entry name" value="PolY_Pol_IV_kappa"/>
    <property type="match status" value="1"/>
</dbReference>
<dbReference type="FunFam" id="3.30.1490.100:FF:000004">
    <property type="entry name" value="DNA polymerase IV"/>
    <property type="match status" value="1"/>
</dbReference>
<dbReference type="Pfam" id="PF00817">
    <property type="entry name" value="IMS"/>
    <property type="match status" value="1"/>
</dbReference>
<evidence type="ECO:0000256" key="2">
    <source>
        <dbReference type="ARBA" id="ARBA00010945"/>
    </source>
</evidence>
<evidence type="ECO:0000256" key="1">
    <source>
        <dbReference type="ARBA" id="ARBA00004496"/>
    </source>
</evidence>
<evidence type="ECO:0000256" key="4">
    <source>
        <dbReference type="ARBA" id="ARBA00022457"/>
    </source>
</evidence>
<name>A0A2Z6AUX6_9BACT</name>
<dbReference type="PANTHER" id="PTHR11076:SF33">
    <property type="entry name" value="DNA POLYMERASE KAPPA"/>
    <property type="match status" value="1"/>
</dbReference>
<dbReference type="InterPro" id="IPR022880">
    <property type="entry name" value="DNApol_IV"/>
</dbReference>
<keyword evidence="13 16" id="KW-0238">DNA-binding</keyword>
<dbReference type="OrthoDB" id="9808813at2"/>